<evidence type="ECO:0000313" key="2">
    <source>
        <dbReference type="EMBL" id="UTY38409.1"/>
    </source>
</evidence>
<accession>A0ABY5HZF4</accession>
<protein>
    <submittedName>
        <fullName evidence="2">Nucleotidyltransferase family protein</fullName>
    </submittedName>
</protein>
<keyword evidence="3" id="KW-1185">Reference proteome</keyword>
<gene>
    <name evidence="2" type="ORF">NMU03_12180</name>
</gene>
<dbReference type="Proteomes" id="UP001060112">
    <property type="component" value="Chromosome"/>
</dbReference>
<evidence type="ECO:0000313" key="3">
    <source>
        <dbReference type="Proteomes" id="UP001060112"/>
    </source>
</evidence>
<proteinExistence type="predicted"/>
<organism evidence="2 3">
    <name type="scientific">Allocoprobacillus halotolerans</name>
    <dbReference type="NCBI Taxonomy" id="2944914"/>
    <lineage>
        <taxon>Bacteria</taxon>
        <taxon>Bacillati</taxon>
        <taxon>Bacillota</taxon>
        <taxon>Erysipelotrichia</taxon>
        <taxon>Erysipelotrichales</taxon>
        <taxon>Erysipelotrichaceae</taxon>
        <taxon>Allocoprobacillus</taxon>
    </lineage>
</organism>
<dbReference type="PANTHER" id="PTHR37825:SF1">
    <property type="entry name" value="TRNA(MET) CYTIDINE ACETATE LIGASE"/>
    <property type="match status" value="1"/>
</dbReference>
<sequence>MHKEVKTPNDLLGLSYVKEIIAHQYSITPHCFLRTNTYHGLDLKHIASASAIRYAIKNQQDFSHTLPYENLYKDELYFMEDFFPYLRYQIYTSTPEELKNYHMVDEGLENTLYKTINQCQTMEEFIEQLSSKRYTRPRISRMLIHILMKNTKEDIQKAMNLDYIRILAMNEKGREYLSLIKKHVLMHLSRTFLNITILP</sequence>
<reference evidence="2" key="1">
    <citation type="submission" date="2022-07" db="EMBL/GenBank/DDBJ databases">
        <title>Faecal culturing of patients with breast cancer.</title>
        <authorList>
            <person name="Teng N.M.Y."/>
            <person name="Kiu R."/>
            <person name="Evans R."/>
            <person name="Baker D.J."/>
            <person name="Zenner C."/>
            <person name="Robinson S.D."/>
            <person name="Hall L.J."/>
        </authorList>
    </citation>
    <scope>NUCLEOTIDE SEQUENCE</scope>
    <source>
        <strain evidence="2">LH1062</strain>
    </source>
</reference>
<evidence type="ECO:0000256" key="1">
    <source>
        <dbReference type="ARBA" id="ARBA00022694"/>
    </source>
</evidence>
<dbReference type="EMBL" id="CP101620">
    <property type="protein sequence ID" value="UTY38409.1"/>
    <property type="molecule type" value="Genomic_DNA"/>
</dbReference>
<dbReference type="InterPro" id="IPR008513">
    <property type="entry name" value="tRNA(Met)_cyd_acetate_ligase"/>
</dbReference>
<dbReference type="PANTHER" id="PTHR37825">
    <property type="entry name" value="TRNA(MET) CYTIDINE ACETATE LIGASE"/>
    <property type="match status" value="1"/>
</dbReference>
<keyword evidence="1" id="KW-0819">tRNA processing</keyword>
<name>A0ABY5HZF4_9FIRM</name>
<dbReference type="Pfam" id="PF05636">
    <property type="entry name" value="HIGH_NTase1"/>
    <property type="match status" value="1"/>
</dbReference>